<feature type="compositionally biased region" description="Gly residues" evidence="2">
    <location>
        <begin position="25"/>
        <end position="37"/>
    </location>
</feature>
<accession>A0A2A2WLN9</accession>
<evidence type="ECO:0000259" key="3">
    <source>
        <dbReference type="Pfam" id="PF13556"/>
    </source>
</evidence>
<dbReference type="Pfam" id="PF13556">
    <property type="entry name" value="HTH_30"/>
    <property type="match status" value="1"/>
</dbReference>
<evidence type="ECO:0000259" key="4">
    <source>
        <dbReference type="Pfam" id="PF17853"/>
    </source>
</evidence>
<dbReference type="InterPro" id="IPR025736">
    <property type="entry name" value="PucR_C-HTH_dom"/>
</dbReference>
<dbReference type="PANTHER" id="PTHR33744">
    <property type="entry name" value="CARBOHYDRATE DIACID REGULATOR"/>
    <property type="match status" value="1"/>
</dbReference>
<dbReference type="EMBL" id="NTGA01000029">
    <property type="protein sequence ID" value="PAY22129.1"/>
    <property type="molecule type" value="Genomic_DNA"/>
</dbReference>
<dbReference type="InterPro" id="IPR041522">
    <property type="entry name" value="CdaR_GGDEF"/>
</dbReference>
<evidence type="ECO:0000313" key="6">
    <source>
        <dbReference type="Proteomes" id="UP000218810"/>
    </source>
</evidence>
<dbReference type="InterPro" id="IPR042070">
    <property type="entry name" value="PucR_C-HTH_sf"/>
</dbReference>
<dbReference type="OrthoDB" id="3246591at2"/>
<dbReference type="PANTHER" id="PTHR33744:SF7">
    <property type="entry name" value="PUCR FAMILY TRANSCRIPTIONAL REGULATOR"/>
    <property type="match status" value="1"/>
</dbReference>
<dbReference type="Proteomes" id="UP000218810">
    <property type="component" value="Unassembled WGS sequence"/>
</dbReference>
<dbReference type="RefSeq" id="WP_095719153.1">
    <property type="nucleotide sequence ID" value="NZ_NTGA01000029.1"/>
</dbReference>
<evidence type="ECO:0000313" key="5">
    <source>
        <dbReference type="EMBL" id="PAY22129.1"/>
    </source>
</evidence>
<evidence type="ECO:0000256" key="1">
    <source>
        <dbReference type="ARBA" id="ARBA00006754"/>
    </source>
</evidence>
<comment type="similarity">
    <text evidence="1">Belongs to the CdaR family.</text>
</comment>
<reference evidence="6" key="1">
    <citation type="submission" date="2017-09" db="EMBL/GenBank/DDBJ databases">
        <authorList>
            <person name="Zhang Y."/>
            <person name="Huang X."/>
            <person name="Liu J."/>
            <person name="Lu L."/>
            <person name="Peng K."/>
        </authorList>
    </citation>
    <scope>NUCLEOTIDE SEQUENCE [LARGE SCALE GENOMIC DNA]</scope>
    <source>
        <strain evidence="6">S-XJ-1</strain>
    </source>
</reference>
<dbReference type="Gene3D" id="1.10.10.2840">
    <property type="entry name" value="PucR C-terminal helix-turn-helix domain"/>
    <property type="match status" value="1"/>
</dbReference>
<name>A0A2A2WLN9_9ACTN</name>
<organism evidence="5 6">
    <name type="scientific">Dietzia natronolimnaea</name>
    <dbReference type="NCBI Taxonomy" id="161920"/>
    <lineage>
        <taxon>Bacteria</taxon>
        <taxon>Bacillati</taxon>
        <taxon>Actinomycetota</taxon>
        <taxon>Actinomycetes</taxon>
        <taxon>Mycobacteriales</taxon>
        <taxon>Dietziaceae</taxon>
        <taxon>Dietzia</taxon>
    </lineage>
</organism>
<evidence type="ECO:0000256" key="2">
    <source>
        <dbReference type="SAM" id="MobiDB-lite"/>
    </source>
</evidence>
<protein>
    <submittedName>
        <fullName evidence="5">PucR family transcriptional regulator</fullName>
    </submittedName>
</protein>
<dbReference type="Pfam" id="PF17853">
    <property type="entry name" value="GGDEF_2"/>
    <property type="match status" value="1"/>
</dbReference>
<feature type="compositionally biased region" description="Low complexity" evidence="2">
    <location>
        <begin position="1"/>
        <end position="24"/>
    </location>
</feature>
<comment type="caution">
    <text evidence="5">The sequence shown here is derived from an EMBL/GenBank/DDBJ whole genome shotgun (WGS) entry which is preliminary data.</text>
</comment>
<dbReference type="AlphaFoldDB" id="A0A2A2WLN9"/>
<keyword evidence="6" id="KW-1185">Reference proteome</keyword>
<feature type="domain" description="PucR C-terminal helix-turn-helix" evidence="3">
    <location>
        <begin position="375"/>
        <end position="431"/>
    </location>
</feature>
<feature type="domain" description="CdaR GGDEF-like" evidence="4">
    <location>
        <begin position="214"/>
        <end position="323"/>
    </location>
</feature>
<dbReference type="InterPro" id="IPR051448">
    <property type="entry name" value="CdaR-like_regulators"/>
</dbReference>
<proteinExistence type="inferred from homology"/>
<gene>
    <name evidence="5" type="ORF">CEY15_15260</name>
</gene>
<sequence>MTEVTGAATGASGGATEAAPPGAEAGAGTGAVAGGGQKAATPSRRRSSRAPDQRPVSDALLKRITRYSGTLSTEAVRSLEEDLPFFAGLSADQRAEIQLIIQSAVRDFVTWMRNPEAQHTDTIAGFKLLPKGLGQGLSLQETVQLVRSTCEYFELVMPRITHNERQRGLMIAAVLKFGRELGFTAASVYAAAAENRGAWDTRMEAMLVDAVVRGDRHADLASGASALNWDPTTAATVIVGRPRADLGLAAVPATHKAAVAAGRHALAVVQGARLVVILSGELESASAVPASVLDAFSPDAPVVVGHTVGSLAEAPDSAAEAIAGAAAATGWPGAPRPVAAIDLLPERVLGGDRGAAVMLVERIVTPLRGADPSLEETLRAYLDSGGHVEACARELYVHPNTVRYRLKRVSQITEFDPLDAREAFVLRIALVLGKFTDRSPQES</sequence>
<feature type="region of interest" description="Disordered" evidence="2">
    <location>
        <begin position="1"/>
        <end position="58"/>
    </location>
</feature>